<dbReference type="Proteomes" id="UP001303889">
    <property type="component" value="Unassembled WGS sequence"/>
</dbReference>
<evidence type="ECO:0000313" key="2">
    <source>
        <dbReference type="EMBL" id="KAK3898763.1"/>
    </source>
</evidence>
<dbReference type="InterPro" id="IPR049511">
    <property type="entry name" value="PGH-like_rpt"/>
</dbReference>
<gene>
    <name evidence="2" type="ORF">C8A05DRAFT_18713</name>
</gene>
<accession>A0AAN6MF17</accession>
<keyword evidence="1" id="KW-0732">Signal</keyword>
<reference evidence="2" key="1">
    <citation type="journal article" date="2023" name="Mol. Phylogenet. Evol.">
        <title>Genome-scale phylogeny and comparative genomics of the fungal order Sordariales.</title>
        <authorList>
            <person name="Hensen N."/>
            <person name="Bonometti L."/>
            <person name="Westerberg I."/>
            <person name="Brannstrom I.O."/>
            <person name="Guillou S."/>
            <person name="Cros-Aarteil S."/>
            <person name="Calhoun S."/>
            <person name="Haridas S."/>
            <person name="Kuo A."/>
            <person name="Mondo S."/>
            <person name="Pangilinan J."/>
            <person name="Riley R."/>
            <person name="LaButti K."/>
            <person name="Andreopoulos B."/>
            <person name="Lipzen A."/>
            <person name="Chen C."/>
            <person name="Yan M."/>
            <person name="Daum C."/>
            <person name="Ng V."/>
            <person name="Clum A."/>
            <person name="Steindorff A."/>
            <person name="Ohm R.A."/>
            <person name="Martin F."/>
            <person name="Silar P."/>
            <person name="Natvig D.O."/>
            <person name="Lalanne C."/>
            <person name="Gautier V."/>
            <person name="Ament-Velasquez S.L."/>
            <person name="Kruys A."/>
            <person name="Hutchinson M.I."/>
            <person name="Powell A.J."/>
            <person name="Barry K."/>
            <person name="Miller A.N."/>
            <person name="Grigoriev I.V."/>
            <person name="Debuchy R."/>
            <person name="Gladieux P."/>
            <person name="Hiltunen Thoren M."/>
            <person name="Johannesson H."/>
        </authorList>
    </citation>
    <scope>NUCLEOTIDE SEQUENCE</scope>
    <source>
        <strain evidence="2">CBS 103.79</strain>
    </source>
</reference>
<protein>
    <submittedName>
        <fullName evidence="2">Uncharacterized protein</fullName>
    </submittedName>
</protein>
<keyword evidence="3" id="KW-1185">Reference proteome</keyword>
<sequence>MLFLSLPALGRAITLLCSLTAVLSASAAPTAKPSPDANPLPDASSSSPGISPRAVPWVARHGLTSAQYQSTFNSLVSQGYKLTYVTGYTYNSDPRYAAIWEKSAPYAWVARHGMSSAQYQSAFDSYVAQGYRPRHVAGYAVGNTAQFAAIWDKSPAPGNGAWVARHGMTGAQYQAEFDKWVGQGLKLVHVSGYAEAGQAKYAALWERPSDGYAWVARHGMTSAQYQAAFNTYAGQGYRPVRVSGYVVGGVDYYAAIWDKAPSAGWVARHGLTSAQYQAEFDKWVGQGFKLTVVSGYTIGATGDRYAAIWSK</sequence>
<organism evidence="2 3">
    <name type="scientific">Staphylotrichum tortipilum</name>
    <dbReference type="NCBI Taxonomy" id="2831512"/>
    <lineage>
        <taxon>Eukaryota</taxon>
        <taxon>Fungi</taxon>
        <taxon>Dikarya</taxon>
        <taxon>Ascomycota</taxon>
        <taxon>Pezizomycotina</taxon>
        <taxon>Sordariomycetes</taxon>
        <taxon>Sordariomycetidae</taxon>
        <taxon>Sordariales</taxon>
        <taxon>Chaetomiaceae</taxon>
        <taxon>Staphylotrichum</taxon>
    </lineage>
</organism>
<dbReference type="Pfam" id="PF17660">
    <property type="entry name" value="BTRD1"/>
    <property type="match status" value="5"/>
</dbReference>
<dbReference type="EMBL" id="MU855885">
    <property type="protein sequence ID" value="KAK3898763.1"/>
    <property type="molecule type" value="Genomic_DNA"/>
</dbReference>
<dbReference type="AlphaFoldDB" id="A0AAN6MF17"/>
<comment type="caution">
    <text evidence="2">The sequence shown here is derived from an EMBL/GenBank/DDBJ whole genome shotgun (WGS) entry which is preliminary data.</text>
</comment>
<feature type="chain" id="PRO_5042878695" evidence="1">
    <location>
        <begin position="28"/>
        <end position="311"/>
    </location>
</feature>
<evidence type="ECO:0000256" key="1">
    <source>
        <dbReference type="SAM" id="SignalP"/>
    </source>
</evidence>
<proteinExistence type="predicted"/>
<evidence type="ECO:0000313" key="3">
    <source>
        <dbReference type="Proteomes" id="UP001303889"/>
    </source>
</evidence>
<name>A0AAN6MF17_9PEZI</name>
<feature type="signal peptide" evidence="1">
    <location>
        <begin position="1"/>
        <end position="27"/>
    </location>
</feature>
<reference evidence="2" key="2">
    <citation type="submission" date="2023-05" db="EMBL/GenBank/DDBJ databases">
        <authorList>
            <consortium name="Lawrence Berkeley National Laboratory"/>
            <person name="Steindorff A."/>
            <person name="Hensen N."/>
            <person name="Bonometti L."/>
            <person name="Westerberg I."/>
            <person name="Brannstrom I.O."/>
            <person name="Guillou S."/>
            <person name="Cros-Aarteil S."/>
            <person name="Calhoun S."/>
            <person name="Haridas S."/>
            <person name="Kuo A."/>
            <person name="Mondo S."/>
            <person name="Pangilinan J."/>
            <person name="Riley R."/>
            <person name="Labutti K."/>
            <person name="Andreopoulos B."/>
            <person name="Lipzen A."/>
            <person name="Chen C."/>
            <person name="Yanf M."/>
            <person name="Daum C."/>
            <person name="Ng V."/>
            <person name="Clum A."/>
            <person name="Ohm R."/>
            <person name="Martin F."/>
            <person name="Silar P."/>
            <person name="Natvig D."/>
            <person name="Lalanne C."/>
            <person name="Gautier V."/>
            <person name="Ament-Velasquez S.L."/>
            <person name="Kruys A."/>
            <person name="Hutchinson M.I."/>
            <person name="Powell A.J."/>
            <person name="Barry K."/>
            <person name="Miller A.N."/>
            <person name="Grigoriev I.V."/>
            <person name="Debuchy R."/>
            <person name="Gladieux P."/>
            <person name="Thoren M.H."/>
            <person name="Johannesson H."/>
        </authorList>
    </citation>
    <scope>NUCLEOTIDE SEQUENCE</scope>
    <source>
        <strain evidence="2">CBS 103.79</strain>
    </source>
</reference>